<keyword evidence="2" id="KW-1185">Reference proteome</keyword>
<name>A0A7Z7LHE2_9BACT</name>
<dbReference type="RefSeq" id="WP_169700496.1">
    <property type="nucleotide sequence ID" value="NZ_LS974202.1"/>
</dbReference>
<gene>
    <name evidence="1" type="ORF">MESINF_2711</name>
</gene>
<dbReference type="AlphaFoldDB" id="A0A7Z7LHE2"/>
<sequence length="114" mass="12823">MLAVVAMLISSGIALILQYRSMSATLEISTNLHSAKLLVEGIVRSANRVSEENIIDRIEQLSSYPGFQDVEVISVEATNIEGSPTRRIFEIVLRDRRVGIEEVFHVFRFDPFAE</sequence>
<dbReference type="Proteomes" id="UP000250796">
    <property type="component" value="Chromosome MESINF"/>
</dbReference>
<dbReference type="EMBL" id="LS974202">
    <property type="protein sequence ID" value="SSC14151.1"/>
    <property type="molecule type" value="Genomic_DNA"/>
</dbReference>
<dbReference type="KEGG" id="minf:MESINF_2711"/>
<protein>
    <submittedName>
        <fullName evidence="1">Uncharacterized protein</fullName>
    </submittedName>
</protein>
<organism evidence="1 2">
    <name type="scientific">Mesotoga infera</name>
    <dbReference type="NCBI Taxonomy" id="1236046"/>
    <lineage>
        <taxon>Bacteria</taxon>
        <taxon>Thermotogati</taxon>
        <taxon>Thermotogota</taxon>
        <taxon>Thermotogae</taxon>
        <taxon>Kosmotogales</taxon>
        <taxon>Kosmotogaceae</taxon>
        <taxon>Mesotoga</taxon>
    </lineage>
</organism>
<reference evidence="1 2" key="1">
    <citation type="submission" date="2017-01" db="EMBL/GenBank/DDBJ databases">
        <authorList>
            <person name="Erauso G."/>
        </authorList>
    </citation>
    <scope>NUCLEOTIDE SEQUENCE [LARGE SCALE GENOMIC DNA]</scope>
    <source>
        <strain evidence="1">MESINF1</strain>
    </source>
</reference>
<proteinExistence type="predicted"/>
<evidence type="ECO:0000313" key="2">
    <source>
        <dbReference type="Proteomes" id="UP000250796"/>
    </source>
</evidence>
<accession>A0A7Z7LHE2</accession>
<evidence type="ECO:0000313" key="1">
    <source>
        <dbReference type="EMBL" id="SSC14151.1"/>
    </source>
</evidence>